<comment type="caution">
    <text evidence="2">The sequence shown here is derived from an EMBL/GenBank/DDBJ whole genome shotgun (WGS) entry which is preliminary data.</text>
</comment>
<protein>
    <submittedName>
        <fullName evidence="2">N-acetyltransferase YedL</fullName>
    </submittedName>
</protein>
<dbReference type="EMBL" id="JGWH01000173">
    <property type="protein sequence ID" value="KCV30973.1"/>
    <property type="molecule type" value="Genomic_DNA"/>
</dbReference>
<organism evidence="2 3">
    <name type="scientific">Bordetella bronchiseptica 00-P-2796</name>
    <dbReference type="NCBI Taxonomy" id="1331199"/>
    <lineage>
        <taxon>Bacteria</taxon>
        <taxon>Pseudomonadati</taxon>
        <taxon>Pseudomonadota</taxon>
        <taxon>Betaproteobacteria</taxon>
        <taxon>Burkholderiales</taxon>
        <taxon>Alcaligenaceae</taxon>
        <taxon>Bordetella</taxon>
    </lineage>
</organism>
<evidence type="ECO:0000313" key="2">
    <source>
        <dbReference type="EMBL" id="KCV30973.1"/>
    </source>
</evidence>
<evidence type="ECO:0000313" key="3">
    <source>
        <dbReference type="Proteomes" id="UP000025756"/>
    </source>
</evidence>
<evidence type="ECO:0000256" key="1">
    <source>
        <dbReference type="SAM" id="MobiDB-lite"/>
    </source>
</evidence>
<reference evidence="2 3" key="1">
    <citation type="submission" date="2014-03" db="EMBL/GenBank/DDBJ databases">
        <title>Genome sequence of Bordetella bronchiseptica.</title>
        <authorList>
            <person name="Harvill E."/>
            <person name="Goodfield L.L."/>
            <person name="Ivanov Y.V."/>
            <person name="Meyer J.A."/>
            <person name="Muse S.J."/>
            <person name="Jacobs N."/>
            <person name="Bendor L."/>
            <person name="Smallridge W.E."/>
            <person name="Brinkac L.M."/>
            <person name="Sanka R."/>
            <person name="Kim M."/>
            <person name="Losada L."/>
        </authorList>
    </citation>
    <scope>NUCLEOTIDE SEQUENCE [LARGE SCALE GENOMIC DNA]</scope>
    <source>
        <strain evidence="2 3">00-P-2796</strain>
    </source>
</reference>
<sequence length="158" mass="15625">MSLEAAIQENTSALRDLIAAIKAGVPTTAAQVAAVAAEAPAAQQEASTEKKPRATSAKTTAATAPTPPTAEVGAADAPESKAENSAPVQAGDAGQDAAAGDAAPTYQDTADAVTKLARVKGRDAAVAVLSKFGAAKLPDVKPEQFADVLAACNQAMEG</sequence>
<feature type="region of interest" description="Disordered" evidence="1">
    <location>
        <begin position="33"/>
        <end position="103"/>
    </location>
</feature>
<feature type="compositionally biased region" description="Low complexity" evidence="1">
    <location>
        <begin position="54"/>
        <end position="64"/>
    </location>
</feature>
<name>A0ABR4R7N4_BORBO</name>
<feature type="compositionally biased region" description="Low complexity" evidence="1">
    <location>
        <begin position="33"/>
        <end position="46"/>
    </location>
</feature>
<keyword evidence="3" id="KW-1185">Reference proteome</keyword>
<dbReference type="RefSeq" id="WP_015973948.1">
    <property type="nucleotide sequence ID" value="NZ_JGWH01000173.1"/>
</dbReference>
<gene>
    <name evidence="2" type="ORF">L490_1451</name>
</gene>
<accession>A0ABR4R7N4</accession>
<proteinExistence type="predicted"/>
<feature type="compositionally biased region" description="Low complexity" evidence="1">
    <location>
        <begin position="89"/>
        <end position="103"/>
    </location>
</feature>
<dbReference type="Proteomes" id="UP000025756">
    <property type="component" value="Unassembled WGS sequence"/>
</dbReference>